<keyword evidence="2" id="KW-1185">Reference proteome</keyword>
<dbReference type="AlphaFoldDB" id="A0A4Q5LDD5"/>
<dbReference type="Proteomes" id="UP000294155">
    <property type="component" value="Unassembled WGS sequence"/>
</dbReference>
<proteinExistence type="predicted"/>
<comment type="caution">
    <text evidence="1">The sequence shown here is derived from an EMBL/GenBank/DDBJ whole genome shotgun (WGS) entry which is preliminary data.</text>
</comment>
<name>A0A4Q5LDD5_9BACT</name>
<sequence length="237" mass="26550">MLALGTSAFGQSADSTATAAAPGLAEATSYYAASVGTAAHLYNGTEYIDYSRKYSVLNGNQFFEVNEERPATIIYDSFRYPNIPIRYDVLLDQVVIRQPNSPLLVKLISEKISRFTFLGHTFVRLVGSEQVNPAIQTGFYDLLVEDGDKAQVLAKRLRKVQERSTLKGIEAKFAKADRLFLRKDGNYYPVKSKSSVLSVLADKRKELNRYIQEHHSSFSADAREAAVVELVKYYNTL</sequence>
<protein>
    <submittedName>
        <fullName evidence="1">Uncharacterized protein</fullName>
    </submittedName>
</protein>
<dbReference type="OrthoDB" id="655382at2"/>
<gene>
    <name evidence="1" type="ORF">EWM57_10490</name>
</gene>
<evidence type="ECO:0000313" key="1">
    <source>
        <dbReference type="EMBL" id="RYU79586.1"/>
    </source>
</evidence>
<dbReference type="EMBL" id="SEWE01000018">
    <property type="protein sequence ID" value="RYU79586.1"/>
    <property type="molecule type" value="Genomic_DNA"/>
</dbReference>
<dbReference type="RefSeq" id="WP_129921097.1">
    <property type="nucleotide sequence ID" value="NZ_SEWE01000018.1"/>
</dbReference>
<organism evidence="1 2">
    <name type="scientific">Hymenobacter persicinus</name>
    <dbReference type="NCBI Taxonomy" id="2025506"/>
    <lineage>
        <taxon>Bacteria</taxon>
        <taxon>Pseudomonadati</taxon>
        <taxon>Bacteroidota</taxon>
        <taxon>Cytophagia</taxon>
        <taxon>Cytophagales</taxon>
        <taxon>Hymenobacteraceae</taxon>
        <taxon>Hymenobacter</taxon>
    </lineage>
</organism>
<reference evidence="1 2" key="1">
    <citation type="submission" date="2019-02" db="EMBL/GenBank/DDBJ databases">
        <title>Bacterial novel species isolated from soil.</title>
        <authorList>
            <person name="Jung H.-Y."/>
        </authorList>
    </citation>
    <scope>NUCLEOTIDE SEQUENCE [LARGE SCALE GENOMIC DNA]</scope>
    <source>
        <strain evidence="1 2">1-3-3-3</strain>
    </source>
</reference>
<evidence type="ECO:0000313" key="2">
    <source>
        <dbReference type="Proteomes" id="UP000294155"/>
    </source>
</evidence>
<accession>A0A4Q5LDD5</accession>